<reference evidence="2" key="1">
    <citation type="submission" date="2018-06" db="EMBL/GenBank/DDBJ databases">
        <authorList>
            <person name="Zhirakovskaya E."/>
        </authorList>
    </citation>
    <scope>NUCLEOTIDE SEQUENCE</scope>
</reference>
<dbReference type="AlphaFoldDB" id="A0A3B1DDB1"/>
<dbReference type="InterPro" id="IPR041685">
    <property type="entry name" value="AAA_GajA/Old/RecF-like"/>
</dbReference>
<organism evidence="2">
    <name type="scientific">hydrothermal vent metagenome</name>
    <dbReference type="NCBI Taxonomy" id="652676"/>
    <lineage>
        <taxon>unclassified sequences</taxon>
        <taxon>metagenomes</taxon>
        <taxon>ecological metagenomes</taxon>
    </lineage>
</organism>
<name>A0A3B1DDB1_9ZZZZ</name>
<dbReference type="Gene3D" id="3.40.50.300">
    <property type="entry name" value="P-loop containing nucleotide triphosphate hydrolases"/>
    <property type="match status" value="1"/>
</dbReference>
<dbReference type="InterPro" id="IPR027417">
    <property type="entry name" value="P-loop_NTPase"/>
</dbReference>
<protein>
    <recommendedName>
        <fullName evidence="1">Endonuclease GajA/Old nuclease/RecF-like AAA domain-containing protein</fullName>
    </recommendedName>
</protein>
<evidence type="ECO:0000259" key="1">
    <source>
        <dbReference type="Pfam" id="PF13175"/>
    </source>
</evidence>
<dbReference type="PANTHER" id="PTHR43581:SF4">
    <property type="entry name" value="ATP_GTP PHOSPHATASE"/>
    <property type="match status" value="1"/>
</dbReference>
<dbReference type="SUPFAM" id="SSF52540">
    <property type="entry name" value="P-loop containing nucleoside triphosphate hydrolases"/>
    <property type="match status" value="1"/>
</dbReference>
<dbReference type="PANTHER" id="PTHR43581">
    <property type="entry name" value="ATP/GTP PHOSPHATASE"/>
    <property type="match status" value="1"/>
</dbReference>
<dbReference type="EMBL" id="UOGI01000244">
    <property type="protein sequence ID" value="VAX34034.1"/>
    <property type="molecule type" value="Genomic_DNA"/>
</dbReference>
<dbReference type="Pfam" id="PF13175">
    <property type="entry name" value="AAA_15"/>
    <property type="match status" value="1"/>
</dbReference>
<accession>A0A3B1DDB1</accession>
<evidence type="ECO:0000313" key="2">
    <source>
        <dbReference type="EMBL" id="VAX34034.1"/>
    </source>
</evidence>
<feature type="domain" description="Endonuclease GajA/Old nuclease/RecF-like AAA" evidence="1">
    <location>
        <begin position="1"/>
        <end position="416"/>
    </location>
</feature>
<sequence>MKLTNFHVKMFKCILDSDDITIEPLTVLVGKNESGKTTLLKALHKFNPFNPEPYSIPREWPRGHRDSRSEDQVVCCATFALDEEEQSHLADLTESKVNVNSLSIEKDYKGRFEILFPDEAFPDRLHPNNIDEICATLPAITEPVKDVFKAAAEKARDEVTRMAHEGRFADIVGLETSHSELLQSALSETNQNPHHQNEQAFVAAHTAALKNIAAQLGAAPSIQKKAHDYIISRLPVFVYMDEYQTFQGTALLNQVKQRKDQKKLTDNDKSFLTILALAGLDLDEEVTKSVQADKEERQYDLSDAGATLTKKIADHWDQLRYTVDFRADGNEFFTFVKDEKDKALIKLEERSKGFQWFFSFDLMLMHETKGTLKNCVILLDEPGLHLHPSAQGDLLKRLEEYAEGNTLIYSSHSPFMLDLQEPDRLRIISETDKGTTVTEDMIQSQPEAKLTLQAALGMSGRTSFLLSEKNLVVEGVDDYMYLTVLSNLFIRSAKEGLDDEIRITAAGGASEVTYIATFMIGQELGVVALYDTDGAGNTAKEKLVKSWLARYRDPKALPLSLGKTVGVSGGDFGIEDIFPEEFYLDHVKDCYKAQLTAAQIKEIALSNGGMLCKRVERFFKDNDLPAFNKGSVAKKIRIAIKEMTSIENLQTETRERTVLLFKAINEFFEKKKKKV</sequence>
<dbReference type="InterPro" id="IPR051396">
    <property type="entry name" value="Bact_Antivir_Def_Nuclease"/>
</dbReference>
<proteinExistence type="predicted"/>
<gene>
    <name evidence="2" type="ORF">MNBD_NITROSPIRAE03-898</name>
</gene>